<feature type="transmembrane region" description="Helical" evidence="3">
    <location>
        <begin position="41"/>
        <end position="63"/>
    </location>
</feature>
<organism evidence="4 5">
    <name type="scientific">Candidatus Solincola sediminis</name>
    <dbReference type="NCBI Taxonomy" id="1797199"/>
    <lineage>
        <taxon>Bacteria</taxon>
        <taxon>Bacillati</taxon>
        <taxon>Actinomycetota</taxon>
        <taxon>Candidatus Geothermincolia</taxon>
        <taxon>Candidatus Geothermincolales</taxon>
        <taxon>Candidatus Geothermincolaceae</taxon>
        <taxon>Candidatus Solincola</taxon>
    </lineage>
</organism>
<reference evidence="4 5" key="1">
    <citation type="journal article" date="2016" name="Nat. Commun.">
        <title>Thousands of microbial genomes shed light on interconnected biogeochemical processes in an aquifer system.</title>
        <authorList>
            <person name="Anantharaman K."/>
            <person name="Brown C.T."/>
            <person name="Hug L.A."/>
            <person name="Sharon I."/>
            <person name="Castelle C.J."/>
            <person name="Probst A.J."/>
            <person name="Thomas B.C."/>
            <person name="Singh A."/>
            <person name="Wilkins M.J."/>
            <person name="Karaoz U."/>
            <person name="Brodie E.L."/>
            <person name="Williams K.H."/>
            <person name="Hubbard S.S."/>
            <person name="Banfield J.F."/>
        </authorList>
    </citation>
    <scope>NUCLEOTIDE SEQUENCE [LARGE SCALE GENOMIC DNA]</scope>
</reference>
<evidence type="ECO:0008006" key="6">
    <source>
        <dbReference type="Google" id="ProtNLM"/>
    </source>
</evidence>
<protein>
    <recommendedName>
        <fullName evidence="6">Cell division protein FtsL</fullName>
    </recommendedName>
</protein>
<accession>A0A1F2WRY3</accession>
<dbReference type="AlphaFoldDB" id="A0A1F2WRY3"/>
<dbReference type="STRING" id="1797197.A2Y75_01290"/>
<evidence type="ECO:0000256" key="3">
    <source>
        <dbReference type="SAM" id="Phobius"/>
    </source>
</evidence>
<dbReference type="EMBL" id="MELK01000013">
    <property type="protein sequence ID" value="OFW59597.1"/>
    <property type="molecule type" value="Genomic_DNA"/>
</dbReference>
<keyword evidence="3" id="KW-1133">Transmembrane helix</keyword>
<sequence length="152" mass="17067">MSLAAEWKRAPAQPERTPGQEKERQAQKVRKNAQASRRRKLAFTCFISIAAVVCGILIFSVFLRVMAAQDEVKIREVEKQIELEKRQQESIKLEIAGLESPARIEKIAVDNLQMTRVPWAAYVRTAAYKAQRLGEQQRLSDKEAAAGSTQGG</sequence>
<feature type="region of interest" description="Disordered" evidence="2">
    <location>
        <begin position="1"/>
        <end position="32"/>
    </location>
</feature>
<evidence type="ECO:0000256" key="2">
    <source>
        <dbReference type="SAM" id="MobiDB-lite"/>
    </source>
</evidence>
<keyword evidence="1" id="KW-0175">Coiled coil</keyword>
<evidence type="ECO:0000313" key="4">
    <source>
        <dbReference type="EMBL" id="OFW59597.1"/>
    </source>
</evidence>
<keyword evidence="3" id="KW-0812">Transmembrane</keyword>
<feature type="coiled-coil region" evidence="1">
    <location>
        <begin position="67"/>
        <end position="94"/>
    </location>
</feature>
<keyword evidence="3" id="KW-0472">Membrane</keyword>
<evidence type="ECO:0000313" key="5">
    <source>
        <dbReference type="Proteomes" id="UP000177876"/>
    </source>
</evidence>
<gene>
    <name evidence="4" type="ORF">A2Y75_01290</name>
</gene>
<name>A0A1F2WRY3_9ACTN</name>
<proteinExistence type="predicted"/>
<dbReference type="Proteomes" id="UP000177876">
    <property type="component" value="Unassembled WGS sequence"/>
</dbReference>
<comment type="caution">
    <text evidence="4">The sequence shown here is derived from an EMBL/GenBank/DDBJ whole genome shotgun (WGS) entry which is preliminary data.</text>
</comment>
<evidence type="ECO:0000256" key="1">
    <source>
        <dbReference type="SAM" id="Coils"/>
    </source>
</evidence>